<evidence type="ECO:0000313" key="1">
    <source>
        <dbReference type="EMBL" id="OPX46411.1"/>
    </source>
</evidence>
<name>A0A1V4SSY8_RUMHU</name>
<proteinExistence type="predicted"/>
<accession>A0A1V4SSY8</accession>
<dbReference type="AlphaFoldDB" id="A0A1V4SSY8"/>
<dbReference type="STRING" id="48256.CLHUN_02270"/>
<comment type="caution">
    <text evidence="1">The sequence shown here is derived from an EMBL/GenBank/DDBJ whole genome shotgun (WGS) entry which is preliminary data.</text>
</comment>
<organism evidence="1 2">
    <name type="scientific">Ruminiclostridium hungatei</name>
    <name type="common">Clostridium hungatei</name>
    <dbReference type="NCBI Taxonomy" id="48256"/>
    <lineage>
        <taxon>Bacteria</taxon>
        <taxon>Bacillati</taxon>
        <taxon>Bacillota</taxon>
        <taxon>Clostridia</taxon>
        <taxon>Eubacteriales</taxon>
        <taxon>Oscillospiraceae</taxon>
        <taxon>Ruminiclostridium</taxon>
    </lineage>
</organism>
<protein>
    <submittedName>
        <fullName evidence="1">Uncharacterized protein</fullName>
    </submittedName>
</protein>
<dbReference type="EMBL" id="MZGX01000001">
    <property type="protein sequence ID" value="OPX46411.1"/>
    <property type="molecule type" value="Genomic_DNA"/>
</dbReference>
<dbReference type="Proteomes" id="UP000191554">
    <property type="component" value="Unassembled WGS sequence"/>
</dbReference>
<gene>
    <name evidence="1" type="ORF">CLHUN_02270</name>
</gene>
<keyword evidence="2" id="KW-1185">Reference proteome</keyword>
<evidence type="ECO:0000313" key="2">
    <source>
        <dbReference type="Proteomes" id="UP000191554"/>
    </source>
</evidence>
<reference evidence="1 2" key="1">
    <citation type="submission" date="2017-03" db="EMBL/GenBank/DDBJ databases">
        <title>Genome sequence of Clostridium hungatei DSM 14427.</title>
        <authorList>
            <person name="Poehlein A."/>
            <person name="Daniel R."/>
        </authorList>
    </citation>
    <scope>NUCLEOTIDE SEQUENCE [LARGE SCALE GENOMIC DNA]</scope>
    <source>
        <strain evidence="1 2">DSM 14427</strain>
    </source>
</reference>
<sequence>MKITEETIPLIEKALDIKLYPGQTEYLFHDGPYWFGGRQSGKTLAYSVKLALSEGEPLNMEEPINFCDSPHIIKYSLWFRSFFLQIWQQLKASGLPVRGLIF</sequence>
<dbReference type="OrthoDB" id="2053026at2"/>
<dbReference type="RefSeq" id="WP_080062726.1">
    <property type="nucleotide sequence ID" value="NZ_MZGX01000001.1"/>
</dbReference>